<dbReference type="InterPro" id="IPR013151">
    <property type="entry name" value="Immunoglobulin_dom"/>
</dbReference>
<dbReference type="Pfam" id="PF07686">
    <property type="entry name" value="V-set"/>
    <property type="match status" value="1"/>
</dbReference>
<sequence length="333" mass="37205">MFQISARASLLFAMGFLQVVISTKLQEALPGELVTFWCSHNIQVSGTLYWFKQTDGDVPVAIGFSHINISQLLKEQKLSKDFTPNLLIADIFTKGTTLTFKNVTVSDSGFYFCGALEDQLKFGEGTRLIVKDRETSADAVDHCSRGIFFALILLFGAIIALACITALFWRTIRKQQKHKRGFLQVVISTKLQEALPGELVTFWCSHNIQVSGTLYWFKQTDGDVPVAIDIFTKGTTLTFKNVTVSDSGFYFCGALEDQLKFGEGTRLIVKDRETSADAVDHCSRGIFFMLTLLFGAIIALACITALFWRTIRKQQKHKRAAESPASQHEDEVN</sequence>
<evidence type="ECO:0000259" key="11">
    <source>
        <dbReference type="PROSITE" id="PS50835"/>
    </source>
</evidence>
<keyword evidence="2" id="KW-1003">Cell membrane</keyword>
<feature type="signal peptide" evidence="10">
    <location>
        <begin position="1"/>
        <end position="22"/>
    </location>
</feature>
<evidence type="ECO:0000256" key="3">
    <source>
        <dbReference type="ARBA" id="ARBA00022729"/>
    </source>
</evidence>
<evidence type="ECO:0000256" key="9">
    <source>
        <dbReference type="SAM" id="Phobius"/>
    </source>
</evidence>
<keyword evidence="6" id="KW-1015">Disulfide bond</keyword>
<evidence type="ECO:0000256" key="4">
    <source>
        <dbReference type="ARBA" id="ARBA00022859"/>
    </source>
</evidence>
<dbReference type="Pfam" id="PF00047">
    <property type="entry name" value="ig"/>
    <property type="match status" value="1"/>
</dbReference>
<keyword evidence="5 9" id="KW-0472">Membrane</keyword>
<dbReference type="SUPFAM" id="SSF48726">
    <property type="entry name" value="Immunoglobulin"/>
    <property type="match status" value="2"/>
</dbReference>
<dbReference type="EMBL" id="SRMA01027173">
    <property type="protein sequence ID" value="TRY58709.1"/>
    <property type="molecule type" value="Genomic_DNA"/>
</dbReference>
<dbReference type="Gene3D" id="2.60.40.10">
    <property type="entry name" value="Immunoglobulins"/>
    <property type="match status" value="2"/>
</dbReference>
<comment type="subcellular location">
    <subcellularLocation>
        <location evidence="1">Cell membrane</location>
    </subcellularLocation>
</comment>
<organism evidence="12 13">
    <name type="scientific">Danionella cerebrum</name>
    <dbReference type="NCBI Taxonomy" id="2873325"/>
    <lineage>
        <taxon>Eukaryota</taxon>
        <taxon>Metazoa</taxon>
        <taxon>Chordata</taxon>
        <taxon>Craniata</taxon>
        <taxon>Vertebrata</taxon>
        <taxon>Euteleostomi</taxon>
        <taxon>Actinopterygii</taxon>
        <taxon>Neopterygii</taxon>
        <taxon>Teleostei</taxon>
        <taxon>Ostariophysi</taxon>
        <taxon>Cypriniformes</taxon>
        <taxon>Danionidae</taxon>
        <taxon>Danioninae</taxon>
        <taxon>Danionella</taxon>
    </lineage>
</organism>
<keyword evidence="13" id="KW-1185">Reference proteome</keyword>
<reference evidence="12 13" key="1">
    <citation type="journal article" date="2019" name="Sci. Data">
        <title>Hybrid genome assembly and annotation of Danionella translucida.</title>
        <authorList>
            <person name="Kadobianskyi M."/>
            <person name="Schulze L."/>
            <person name="Schuelke M."/>
            <person name="Judkewitz B."/>
        </authorList>
    </citation>
    <scope>NUCLEOTIDE SEQUENCE [LARGE SCALE GENOMIC DNA]</scope>
    <source>
        <strain evidence="12 13">Bolton</strain>
    </source>
</reference>
<dbReference type="InterPro" id="IPR052051">
    <property type="entry name" value="TCR_complex_component"/>
</dbReference>
<comment type="caution">
    <text evidence="12">The sequence shown here is derived from an EMBL/GenBank/DDBJ whole genome shotgun (WGS) entry which is preliminary data.</text>
</comment>
<evidence type="ECO:0000256" key="6">
    <source>
        <dbReference type="ARBA" id="ARBA00023157"/>
    </source>
</evidence>
<dbReference type="InterPro" id="IPR013783">
    <property type="entry name" value="Ig-like_fold"/>
</dbReference>
<feature type="domain" description="Ig-like" evidence="11">
    <location>
        <begin position="183"/>
        <end position="252"/>
    </location>
</feature>
<evidence type="ECO:0000256" key="1">
    <source>
        <dbReference type="ARBA" id="ARBA00004236"/>
    </source>
</evidence>
<dbReference type="PROSITE" id="PS50835">
    <property type="entry name" value="IG_LIKE"/>
    <property type="match status" value="2"/>
</dbReference>
<evidence type="ECO:0000313" key="12">
    <source>
        <dbReference type="EMBL" id="TRY58709.1"/>
    </source>
</evidence>
<dbReference type="GO" id="GO:0002376">
    <property type="term" value="P:immune system process"/>
    <property type="evidence" value="ECO:0007669"/>
    <property type="project" value="UniProtKB-KW"/>
</dbReference>
<dbReference type="GO" id="GO:0009617">
    <property type="term" value="P:response to bacterium"/>
    <property type="evidence" value="ECO:0007669"/>
    <property type="project" value="TreeGrafter"/>
</dbReference>
<feature type="transmembrane region" description="Helical" evidence="9">
    <location>
        <begin position="147"/>
        <end position="169"/>
    </location>
</feature>
<dbReference type="InterPro" id="IPR013106">
    <property type="entry name" value="Ig_V-set"/>
</dbReference>
<protein>
    <recommendedName>
        <fullName evidence="11">Ig-like domain-containing protein</fullName>
    </recommendedName>
</protein>
<dbReference type="InterPro" id="IPR036179">
    <property type="entry name" value="Ig-like_dom_sf"/>
</dbReference>
<dbReference type="STRING" id="623744.A0A553MZV3"/>
<keyword evidence="3 10" id="KW-0732">Signal</keyword>
<keyword evidence="9" id="KW-0812">Transmembrane</keyword>
<proteinExistence type="predicted"/>
<keyword evidence="4" id="KW-0391">Immunity</keyword>
<keyword evidence="8" id="KW-0393">Immunoglobulin domain</keyword>
<dbReference type="InterPro" id="IPR007110">
    <property type="entry name" value="Ig-like_dom"/>
</dbReference>
<accession>A0A553MZV3</accession>
<dbReference type="GO" id="GO:0005886">
    <property type="term" value="C:plasma membrane"/>
    <property type="evidence" value="ECO:0007669"/>
    <property type="project" value="UniProtKB-SubCell"/>
</dbReference>
<keyword evidence="7" id="KW-0325">Glycoprotein</keyword>
<evidence type="ECO:0000256" key="2">
    <source>
        <dbReference type="ARBA" id="ARBA00022475"/>
    </source>
</evidence>
<dbReference type="Proteomes" id="UP000316079">
    <property type="component" value="Unassembled WGS sequence"/>
</dbReference>
<evidence type="ECO:0000256" key="8">
    <source>
        <dbReference type="ARBA" id="ARBA00023319"/>
    </source>
</evidence>
<feature type="domain" description="Ig-like" evidence="11">
    <location>
        <begin position="17"/>
        <end position="113"/>
    </location>
</feature>
<dbReference type="OrthoDB" id="9932608at2759"/>
<gene>
    <name evidence="12" type="ORF">DNTS_001262</name>
</gene>
<evidence type="ECO:0000256" key="7">
    <source>
        <dbReference type="ARBA" id="ARBA00023180"/>
    </source>
</evidence>
<evidence type="ECO:0000256" key="10">
    <source>
        <dbReference type="SAM" id="SignalP"/>
    </source>
</evidence>
<evidence type="ECO:0000256" key="5">
    <source>
        <dbReference type="ARBA" id="ARBA00023136"/>
    </source>
</evidence>
<dbReference type="CDD" id="cd00099">
    <property type="entry name" value="IgV"/>
    <property type="match status" value="2"/>
</dbReference>
<keyword evidence="9" id="KW-1133">Transmembrane helix</keyword>
<dbReference type="PANTHER" id="PTHR19433:SF111">
    <property type="entry name" value="T CELL RECEPTOR ALPHA VARIABLE 4"/>
    <property type="match status" value="1"/>
</dbReference>
<dbReference type="InterPro" id="IPR003599">
    <property type="entry name" value="Ig_sub"/>
</dbReference>
<name>A0A553MZV3_9TELE</name>
<dbReference type="PANTHER" id="PTHR19433">
    <property type="entry name" value="T-CELL RECEPTOR ALPHA CHAIN V REGION-RELATED"/>
    <property type="match status" value="1"/>
</dbReference>
<feature type="transmembrane region" description="Helical" evidence="9">
    <location>
        <begin position="286"/>
        <end position="308"/>
    </location>
</feature>
<dbReference type="AlphaFoldDB" id="A0A553MZV3"/>
<feature type="chain" id="PRO_5022026432" description="Ig-like domain-containing protein" evidence="10">
    <location>
        <begin position="23"/>
        <end position="333"/>
    </location>
</feature>
<dbReference type="SMART" id="SM00409">
    <property type="entry name" value="IG"/>
    <property type="match status" value="2"/>
</dbReference>
<evidence type="ECO:0000313" key="13">
    <source>
        <dbReference type="Proteomes" id="UP000316079"/>
    </source>
</evidence>